<evidence type="ECO:0000256" key="1">
    <source>
        <dbReference type="SAM" id="SignalP"/>
    </source>
</evidence>
<feature type="chain" id="PRO_5045079258" evidence="1">
    <location>
        <begin position="21"/>
        <end position="246"/>
    </location>
</feature>
<organism evidence="2 3">
    <name type="scientific">Orchesella dallaii</name>
    <dbReference type="NCBI Taxonomy" id="48710"/>
    <lineage>
        <taxon>Eukaryota</taxon>
        <taxon>Metazoa</taxon>
        <taxon>Ecdysozoa</taxon>
        <taxon>Arthropoda</taxon>
        <taxon>Hexapoda</taxon>
        <taxon>Collembola</taxon>
        <taxon>Entomobryomorpha</taxon>
        <taxon>Entomobryoidea</taxon>
        <taxon>Orchesellidae</taxon>
        <taxon>Orchesellinae</taxon>
        <taxon>Orchesella</taxon>
    </lineage>
</organism>
<dbReference type="Proteomes" id="UP001642540">
    <property type="component" value="Unassembled WGS sequence"/>
</dbReference>
<proteinExistence type="predicted"/>
<keyword evidence="3" id="KW-1185">Reference proteome</keyword>
<accession>A0ABP1RUT8</accession>
<feature type="signal peptide" evidence="1">
    <location>
        <begin position="1"/>
        <end position="20"/>
    </location>
</feature>
<keyword evidence="1" id="KW-0732">Signal</keyword>
<sequence>MARQKLFFAVATLLLPSILAFPIRLDDDCFINLVGKGIRMESLNPFLKIDDLIVSSYTFAITVEYSNVSTVDEESEIVNNITLQESYLRYYPKLRGDCLVFILHTLNFNETVTAIHQSGFGTSDEAIFFLHLPIWSEWNSHIESLSALHLHSPYIFHANIVFLGPNSNTSGVHCYVCPRSTSKHYVINVTSIKSLFSLKRFAQHLNGNGHGRHLVVASAMGDLKLDDCLKFKEESTIPTSPYCTAE</sequence>
<dbReference type="EMBL" id="CAXLJM020000111">
    <property type="protein sequence ID" value="CAL8136167.1"/>
    <property type="molecule type" value="Genomic_DNA"/>
</dbReference>
<reference evidence="2 3" key="1">
    <citation type="submission" date="2024-08" db="EMBL/GenBank/DDBJ databases">
        <authorList>
            <person name="Cucini C."/>
            <person name="Frati F."/>
        </authorList>
    </citation>
    <scope>NUCLEOTIDE SEQUENCE [LARGE SCALE GENOMIC DNA]</scope>
</reference>
<evidence type="ECO:0000313" key="3">
    <source>
        <dbReference type="Proteomes" id="UP001642540"/>
    </source>
</evidence>
<gene>
    <name evidence="2" type="ORF">ODALV1_LOCUS26314</name>
</gene>
<comment type="caution">
    <text evidence="2">The sequence shown here is derived from an EMBL/GenBank/DDBJ whole genome shotgun (WGS) entry which is preliminary data.</text>
</comment>
<protein>
    <submittedName>
        <fullName evidence="2">Uncharacterized protein</fullName>
    </submittedName>
</protein>
<name>A0ABP1RUT8_9HEXA</name>
<evidence type="ECO:0000313" key="2">
    <source>
        <dbReference type="EMBL" id="CAL8136167.1"/>
    </source>
</evidence>